<name>A0A023D3L1_ACIMT</name>
<dbReference type="InterPro" id="IPR002060">
    <property type="entry name" value="Squ/phyt_synthse"/>
</dbReference>
<dbReference type="CDD" id="cd00683">
    <property type="entry name" value="Trans_IPPS_HH"/>
    <property type="match status" value="1"/>
</dbReference>
<dbReference type="NCBIfam" id="TIGR03465">
    <property type="entry name" value="HpnD"/>
    <property type="match status" value="1"/>
</dbReference>
<keyword evidence="3" id="KW-1185">Reference proteome</keyword>
<gene>
    <name evidence="2" type="ORF">Amme_020_034</name>
</gene>
<dbReference type="GO" id="GO:0016117">
    <property type="term" value="P:carotenoid biosynthetic process"/>
    <property type="evidence" value="ECO:0007669"/>
    <property type="project" value="InterPro"/>
</dbReference>
<dbReference type="InterPro" id="IPR008949">
    <property type="entry name" value="Isoprenoid_synthase_dom_sf"/>
</dbReference>
<dbReference type="GO" id="GO:0051996">
    <property type="term" value="F:squalene synthase [NAD(P)H] activity"/>
    <property type="evidence" value="ECO:0007669"/>
    <property type="project" value="InterPro"/>
</dbReference>
<dbReference type="SFLD" id="SFLDG01212">
    <property type="entry name" value="Phytoene_synthase_like"/>
    <property type="match status" value="1"/>
</dbReference>
<dbReference type="SFLD" id="SFLDS00005">
    <property type="entry name" value="Isoprenoid_Synthase_Type_I"/>
    <property type="match status" value="1"/>
</dbReference>
<dbReference type="PROSITE" id="PS01045">
    <property type="entry name" value="SQUALEN_PHYTOEN_SYN_2"/>
    <property type="match status" value="1"/>
</dbReference>
<dbReference type="Gene3D" id="1.10.600.10">
    <property type="entry name" value="Farnesyl Diphosphate Synthase"/>
    <property type="match status" value="1"/>
</dbReference>
<dbReference type="InterPro" id="IPR033904">
    <property type="entry name" value="Trans_IPPS_HH"/>
</dbReference>
<protein>
    <submittedName>
        <fullName evidence="2">Phytoene/squalene synthase</fullName>
    </submittedName>
</protein>
<sequence length="300" mass="33171">MNAAYRADESVGPVVTAGPSPVCTQADHDLVAAIVERAGTSFAKGMRVLPPVRRFAMYAIYAFCREVDDIADGDAPVPDAAAALEAWHERVARLHDGETRDGLDRALVAAIRRFALRQADFDAVIDGMAMDAAGPIVAPEEATLDLYCDRVASAVGRLSVRVFGDSSDAADQVAHHLGRALQLTNILRDLQEDADRGRLYLPRELLRRFDVPDDPQEALYALGLDPLCRILARRARDHFRRAREAMGQCDRVAMRPARMMAASYLCVLDALERKGWRHPEVPVKLWKPARVARSLLAYFV</sequence>
<dbReference type="EMBL" id="BAND01000020">
    <property type="protein sequence ID" value="GAJ28365.1"/>
    <property type="molecule type" value="Genomic_DNA"/>
</dbReference>
<dbReference type="InterPro" id="IPR044843">
    <property type="entry name" value="Trans_IPPS_bact-type"/>
</dbReference>
<dbReference type="SFLD" id="SFLDG01018">
    <property type="entry name" value="Squalene/Phytoene_Synthase_Lik"/>
    <property type="match status" value="1"/>
</dbReference>
<dbReference type="SUPFAM" id="SSF48576">
    <property type="entry name" value="Terpenoid synthases"/>
    <property type="match status" value="1"/>
</dbReference>
<accession>A0A023D3L1</accession>
<evidence type="ECO:0000313" key="2">
    <source>
        <dbReference type="EMBL" id="GAJ28365.1"/>
    </source>
</evidence>
<proteinExistence type="predicted"/>
<evidence type="ECO:0000256" key="1">
    <source>
        <dbReference type="ARBA" id="ARBA00022679"/>
    </source>
</evidence>
<dbReference type="Pfam" id="PF00494">
    <property type="entry name" value="SQS_PSY"/>
    <property type="match status" value="1"/>
</dbReference>
<dbReference type="Proteomes" id="UP000019760">
    <property type="component" value="Unassembled WGS sequence"/>
</dbReference>
<reference evidence="2 3" key="2">
    <citation type="journal article" date="2014" name="FEMS Microbiol. Lett.">
        <title>Draft genomic DNA sequence of the facultatively methylotrophic bacterium Acidomonas methanolica type strain MB58.</title>
        <authorList>
            <person name="Higashiura N."/>
            <person name="Hadano H."/>
            <person name="Hirakawa H."/>
            <person name="Matsutani M."/>
            <person name="Takabe S."/>
            <person name="Matsushita K."/>
            <person name="Azuma Y."/>
        </authorList>
    </citation>
    <scope>NUCLEOTIDE SEQUENCE [LARGE SCALE GENOMIC DNA]</scope>
    <source>
        <strain evidence="2 3">MB58</strain>
    </source>
</reference>
<comment type="caution">
    <text evidence="2">The sequence shown here is derived from an EMBL/GenBank/DDBJ whole genome shotgun (WGS) entry which is preliminary data.</text>
</comment>
<organism evidence="2 3">
    <name type="scientific">Acidomonas methanolica NBRC 104435</name>
    <dbReference type="NCBI Taxonomy" id="1231351"/>
    <lineage>
        <taxon>Bacteria</taxon>
        <taxon>Pseudomonadati</taxon>
        <taxon>Pseudomonadota</taxon>
        <taxon>Alphaproteobacteria</taxon>
        <taxon>Acetobacterales</taxon>
        <taxon>Acetobacteraceae</taxon>
        <taxon>Acidomonas</taxon>
    </lineage>
</organism>
<dbReference type="PANTHER" id="PTHR31480">
    <property type="entry name" value="BIFUNCTIONAL LYCOPENE CYCLASE/PHYTOENE SYNTHASE"/>
    <property type="match status" value="1"/>
</dbReference>
<dbReference type="InterPro" id="IPR017828">
    <property type="entry name" value="SQ_synth_HpnD-like"/>
</dbReference>
<keyword evidence="1" id="KW-0808">Transferase</keyword>
<dbReference type="PROSITE" id="PS01044">
    <property type="entry name" value="SQUALEN_PHYTOEN_SYN_1"/>
    <property type="match status" value="1"/>
</dbReference>
<dbReference type="AlphaFoldDB" id="A0A023D3L1"/>
<evidence type="ECO:0000313" key="3">
    <source>
        <dbReference type="Proteomes" id="UP000019760"/>
    </source>
</evidence>
<dbReference type="InterPro" id="IPR019845">
    <property type="entry name" value="Squalene/phytoene_synthase_CS"/>
</dbReference>
<reference evidence="3" key="1">
    <citation type="journal article" date="2014" name="FEMS Microbiol. Lett.">
        <title>Draft Genomic DNA Sequence of the Facultatively Methylotrophic Bacterium Acidomonas methanolica type strain MB58.</title>
        <authorList>
            <person name="Higashiura N."/>
            <person name="Hadano H."/>
            <person name="Hirakawa H."/>
            <person name="Matsutani M."/>
            <person name="Takabe S."/>
            <person name="Matsushita K."/>
            <person name="Azuma Y."/>
        </authorList>
    </citation>
    <scope>NUCLEOTIDE SEQUENCE [LARGE SCALE GENOMIC DNA]</scope>
    <source>
        <strain evidence="3">MB58</strain>
    </source>
</reference>
<dbReference type="GO" id="GO:0004311">
    <property type="term" value="F:geranylgeranyl diphosphate synthase activity"/>
    <property type="evidence" value="ECO:0007669"/>
    <property type="project" value="InterPro"/>
</dbReference>